<keyword evidence="2" id="KW-1185">Reference proteome</keyword>
<evidence type="ECO:0000313" key="1">
    <source>
        <dbReference type="EMBL" id="AJO23916.1"/>
    </source>
</evidence>
<evidence type="ECO:0000313" key="2">
    <source>
        <dbReference type="Proteomes" id="UP000032024"/>
    </source>
</evidence>
<accession>A0AAN0T9X6</accession>
<sequence length="44" mass="4846">MAIFSITWKTGVLTVWRSSPLVGGTLVHRGKPGARFLKKYLNSA</sequence>
<dbReference type="AlphaFoldDB" id="A0AAN0T9X6"/>
<organism evidence="1 2">
    <name type="scientific">Heyndrickxia coagulans</name>
    <name type="common">Weizmannia coagulans</name>
    <dbReference type="NCBI Taxonomy" id="1398"/>
    <lineage>
        <taxon>Bacteria</taxon>
        <taxon>Bacillati</taxon>
        <taxon>Bacillota</taxon>
        <taxon>Bacilli</taxon>
        <taxon>Bacillales</taxon>
        <taxon>Bacillaceae</taxon>
        <taxon>Heyndrickxia</taxon>
    </lineage>
</organism>
<dbReference type="EMBL" id="CP010525">
    <property type="protein sequence ID" value="AJO23916.1"/>
    <property type="molecule type" value="Genomic_DNA"/>
</dbReference>
<protein>
    <submittedName>
        <fullName evidence="1">Uncharacterized protein</fullName>
    </submittedName>
</protein>
<dbReference type="Proteomes" id="UP000032024">
    <property type="component" value="Chromosome"/>
</dbReference>
<name>A0AAN0T9X6_HEYCO</name>
<proteinExistence type="predicted"/>
<gene>
    <name evidence="1" type="ORF">SB48_HM08orf04987</name>
</gene>
<reference evidence="2" key="1">
    <citation type="submission" date="2015-01" db="EMBL/GenBank/DDBJ databases">
        <title>Comparative genome analysis of Bacillus coagulans HM-08, Clostridium butyricum HM-68, Bacillus subtilis HM-66 and Bacillus paralicheniformis BL-09.</title>
        <authorList>
            <person name="Zhang H."/>
        </authorList>
    </citation>
    <scope>NUCLEOTIDE SEQUENCE [LARGE SCALE GENOMIC DNA]</scope>
    <source>
        <strain evidence="2">HM-08</strain>
    </source>
</reference>